<dbReference type="InterPro" id="IPR038610">
    <property type="entry name" value="FliK-like_C_sf"/>
</dbReference>
<feature type="compositionally biased region" description="Polar residues" evidence="1">
    <location>
        <begin position="352"/>
        <end position="365"/>
    </location>
</feature>
<dbReference type="Pfam" id="PF02120">
    <property type="entry name" value="Flg_hook"/>
    <property type="match status" value="1"/>
</dbReference>
<evidence type="ECO:0000313" key="4">
    <source>
        <dbReference type="Proteomes" id="UP000215148"/>
    </source>
</evidence>
<dbReference type="AlphaFoldDB" id="A0A223MYY9"/>
<feature type="compositionally biased region" description="Low complexity" evidence="1">
    <location>
        <begin position="626"/>
        <end position="635"/>
    </location>
</feature>
<gene>
    <name evidence="3" type="ORF">CCZ37_09235</name>
</gene>
<protein>
    <submittedName>
        <fullName evidence="3">Flagellar hook-length control protein FliK</fullName>
    </submittedName>
</protein>
<evidence type="ECO:0000313" key="3">
    <source>
        <dbReference type="EMBL" id="ASU22768.1"/>
    </source>
</evidence>
<feature type="region of interest" description="Disordered" evidence="1">
    <location>
        <begin position="624"/>
        <end position="647"/>
    </location>
</feature>
<reference evidence="3 4" key="1">
    <citation type="submission" date="2017-08" db="EMBL/GenBank/DDBJ databases">
        <title>The Vibrio qinghaiensis sp.-Q67 is a luminous bacteria isolated firstly from Qinghai lake, Qinghai province, China, which has been proved to be very sensitive to detect environmental and food pollutants. Therefore, complete genome analysis of V. qinghaiensis sp.-Q67 highlights the potential application of this strain on detection of hazards in the contaminated environments.</title>
        <authorList>
            <person name="Gong L."/>
        </authorList>
    </citation>
    <scope>NUCLEOTIDE SEQUENCE [LARGE SCALE GENOMIC DNA]</scope>
    <source>
        <strain evidence="3 4">Q67</strain>
    </source>
</reference>
<dbReference type="InterPro" id="IPR021136">
    <property type="entry name" value="Flagellar_hook_control-like_C"/>
</dbReference>
<accession>A0A223MYY9</accession>
<feature type="domain" description="Flagellar hook-length control protein-like C-terminal" evidence="2">
    <location>
        <begin position="551"/>
        <end position="634"/>
    </location>
</feature>
<dbReference type="Gene3D" id="3.30.750.140">
    <property type="match status" value="1"/>
</dbReference>
<dbReference type="PANTHER" id="PTHR37533">
    <property type="entry name" value="FLAGELLAR HOOK-LENGTH CONTROL PROTEIN"/>
    <property type="match status" value="1"/>
</dbReference>
<keyword evidence="4" id="KW-1185">Reference proteome</keyword>
<name>A0A223MYY9_9VIBR</name>
<keyword evidence="3" id="KW-0282">Flagellum</keyword>
<dbReference type="RefSeq" id="WP_094500368.1">
    <property type="nucleotide sequence ID" value="NZ_CAWNHI010000001.1"/>
</dbReference>
<dbReference type="KEGG" id="vqi:CCZ37_09235"/>
<organism evidence="3 4">
    <name type="scientific">Vibrio qinghaiensis</name>
    <dbReference type="NCBI Taxonomy" id="2025808"/>
    <lineage>
        <taxon>Bacteria</taxon>
        <taxon>Pseudomonadati</taxon>
        <taxon>Pseudomonadota</taxon>
        <taxon>Gammaproteobacteria</taxon>
        <taxon>Vibrionales</taxon>
        <taxon>Vibrionaceae</taxon>
        <taxon>Vibrio</taxon>
    </lineage>
</organism>
<dbReference type="CDD" id="cd17470">
    <property type="entry name" value="T3SS_Flik_C"/>
    <property type="match status" value="1"/>
</dbReference>
<sequence length="681" mass="71876">MMKHGLLANNESASSSVFSASIMDMNVNITTPSDTSKMASVSKAGSDAVSEGSESQGFFEKLTTLIMGRSTESSAETDFKALDEGAVLTDEVAAQSSDALLDKELGEALSEEADLATVQTKLPPSAEVDDSALQQKTAQVMSDGDEILGRLNSANQALADQNGKTLPQNPHPVEVQIDDNAGDSADQVEQKALATAQIPVPDAFAKPTTELVAPTSVNEQAPLSDQHITEQDAERVLPIQQGKERSMAAEGSPTASGLSAETEESGELILPESVRKFIQPPQDTKSVQVSALSQAIEDEATLLTTTEVGDVAANAATKSDNGMPMEPSSLVEAKALDSQLTTNLAQSKLPLSPSTNTPQTDAENDQQGLPTEMLLAAAAIPWANTAVAEGQALPLDVTQSEMVLKGKNTPVSLAHSVQQALAQQQSQTMQAAVAADKAALASSPLVTASNELSNLQIQQLANAAAIPAATHAELPLNPALLKAGLGAKALSGVNDAGSAQEQKEGTLAQQLSSALGQHGLNATQSRADNLQAAQQPPLLFNREMASEQMAERLQMMMSKNLKHVDIRLDPPELGRLQIRMNMNGDHTTVHFTVANHQARDVIEQSMPRLREMLAQQGVQLGETSVQQQSAGQQQARYTADGDAQSGQLARNGSYLDEENLDTDVKLDLNVASKRDGISYYA</sequence>
<dbReference type="Proteomes" id="UP000215148">
    <property type="component" value="Chromosome 1"/>
</dbReference>
<dbReference type="PANTHER" id="PTHR37533:SF2">
    <property type="entry name" value="FLAGELLAR HOOK-LENGTH CONTROL PROTEIN"/>
    <property type="match status" value="1"/>
</dbReference>
<evidence type="ECO:0000259" key="2">
    <source>
        <dbReference type="Pfam" id="PF02120"/>
    </source>
</evidence>
<proteinExistence type="predicted"/>
<keyword evidence="3" id="KW-0969">Cilium</keyword>
<dbReference type="InterPro" id="IPR052563">
    <property type="entry name" value="FliK"/>
</dbReference>
<feature type="region of interest" description="Disordered" evidence="1">
    <location>
        <begin position="344"/>
        <end position="365"/>
    </location>
</feature>
<feature type="region of interest" description="Disordered" evidence="1">
    <location>
        <begin position="243"/>
        <end position="266"/>
    </location>
</feature>
<keyword evidence="3" id="KW-0966">Cell projection</keyword>
<evidence type="ECO:0000256" key="1">
    <source>
        <dbReference type="SAM" id="MobiDB-lite"/>
    </source>
</evidence>
<dbReference type="EMBL" id="CP022741">
    <property type="protein sequence ID" value="ASU22768.1"/>
    <property type="molecule type" value="Genomic_DNA"/>
</dbReference>